<dbReference type="InterPro" id="IPR010982">
    <property type="entry name" value="Lambda_DNA-bd_dom_sf"/>
</dbReference>
<dbReference type="CDD" id="cd01392">
    <property type="entry name" value="HTH_LacI"/>
    <property type="match status" value="1"/>
</dbReference>
<dbReference type="InterPro" id="IPR028082">
    <property type="entry name" value="Peripla_BP_I"/>
</dbReference>
<dbReference type="InterPro" id="IPR000843">
    <property type="entry name" value="HTH_LacI"/>
</dbReference>
<comment type="caution">
    <text evidence="6">The sequence shown here is derived from an EMBL/GenBank/DDBJ whole genome shotgun (WGS) entry which is preliminary data.</text>
</comment>
<dbReference type="Gene3D" id="3.40.50.2300">
    <property type="match status" value="2"/>
</dbReference>
<evidence type="ECO:0000256" key="2">
    <source>
        <dbReference type="ARBA" id="ARBA00023125"/>
    </source>
</evidence>
<dbReference type="CDD" id="cd06267">
    <property type="entry name" value="PBP1_LacI_sugar_binding-like"/>
    <property type="match status" value="1"/>
</dbReference>
<evidence type="ECO:0000313" key="7">
    <source>
        <dbReference type="Proteomes" id="UP001183615"/>
    </source>
</evidence>
<keyword evidence="2 6" id="KW-0238">DNA-binding</keyword>
<keyword evidence="1" id="KW-0805">Transcription regulation</keyword>
<dbReference type="Pfam" id="PF00356">
    <property type="entry name" value="LacI"/>
    <property type="match status" value="1"/>
</dbReference>
<evidence type="ECO:0000256" key="3">
    <source>
        <dbReference type="ARBA" id="ARBA00023163"/>
    </source>
</evidence>
<feature type="compositionally biased region" description="Basic residues" evidence="4">
    <location>
        <begin position="327"/>
        <end position="341"/>
    </location>
</feature>
<feature type="domain" description="HTH lacI-type" evidence="5">
    <location>
        <begin position="16"/>
        <end position="70"/>
    </location>
</feature>
<protein>
    <submittedName>
        <fullName evidence="6">LacI family DNA-binding transcriptional regulator</fullName>
    </submittedName>
</protein>
<dbReference type="PROSITE" id="PS50932">
    <property type="entry name" value="HTH_LACI_2"/>
    <property type="match status" value="1"/>
</dbReference>
<dbReference type="RefSeq" id="WP_311618129.1">
    <property type="nucleotide sequence ID" value="NZ_JAVREV010000007.1"/>
</dbReference>
<dbReference type="PANTHER" id="PTHR30146:SF153">
    <property type="entry name" value="LACTOSE OPERON REPRESSOR"/>
    <property type="match status" value="1"/>
</dbReference>
<reference evidence="7" key="1">
    <citation type="submission" date="2023-07" db="EMBL/GenBank/DDBJ databases">
        <title>30 novel species of actinomycetes from the DSMZ collection.</title>
        <authorList>
            <person name="Nouioui I."/>
        </authorList>
    </citation>
    <scope>NUCLEOTIDE SEQUENCE [LARGE SCALE GENOMIC DNA]</scope>
    <source>
        <strain evidence="7">DSM 41886</strain>
    </source>
</reference>
<dbReference type="EMBL" id="JAVREV010000007">
    <property type="protein sequence ID" value="MDT0443824.1"/>
    <property type="molecule type" value="Genomic_DNA"/>
</dbReference>
<dbReference type="PROSITE" id="PS00356">
    <property type="entry name" value="HTH_LACI_1"/>
    <property type="match status" value="1"/>
</dbReference>
<feature type="region of interest" description="Disordered" evidence="4">
    <location>
        <begin position="327"/>
        <end position="351"/>
    </location>
</feature>
<dbReference type="Pfam" id="PF13377">
    <property type="entry name" value="Peripla_BP_3"/>
    <property type="match status" value="1"/>
</dbReference>
<dbReference type="SUPFAM" id="SSF53822">
    <property type="entry name" value="Periplasmic binding protein-like I"/>
    <property type="match status" value="1"/>
</dbReference>
<evidence type="ECO:0000313" key="6">
    <source>
        <dbReference type="EMBL" id="MDT0443824.1"/>
    </source>
</evidence>
<keyword evidence="7" id="KW-1185">Reference proteome</keyword>
<dbReference type="Proteomes" id="UP001183615">
    <property type="component" value="Unassembled WGS sequence"/>
</dbReference>
<keyword evidence="3" id="KW-0804">Transcription</keyword>
<evidence type="ECO:0000256" key="1">
    <source>
        <dbReference type="ARBA" id="ARBA00023015"/>
    </source>
</evidence>
<name>A0ABU2S5W4_9ACTN</name>
<gene>
    <name evidence="6" type="ORF">RM779_14675</name>
</gene>
<proteinExistence type="predicted"/>
<organism evidence="6 7">
    <name type="scientific">Streptomyces johnsoniae</name>
    <dbReference type="NCBI Taxonomy" id="3075532"/>
    <lineage>
        <taxon>Bacteria</taxon>
        <taxon>Bacillati</taxon>
        <taxon>Actinomycetota</taxon>
        <taxon>Actinomycetes</taxon>
        <taxon>Kitasatosporales</taxon>
        <taxon>Streptomycetaceae</taxon>
        <taxon>Streptomyces</taxon>
    </lineage>
</organism>
<dbReference type="PANTHER" id="PTHR30146">
    <property type="entry name" value="LACI-RELATED TRANSCRIPTIONAL REPRESSOR"/>
    <property type="match status" value="1"/>
</dbReference>
<evidence type="ECO:0000256" key="4">
    <source>
        <dbReference type="SAM" id="MobiDB-lite"/>
    </source>
</evidence>
<accession>A0ABU2S5W4</accession>
<dbReference type="GO" id="GO:0003677">
    <property type="term" value="F:DNA binding"/>
    <property type="evidence" value="ECO:0007669"/>
    <property type="project" value="UniProtKB-KW"/>
</dbReference>
<sequence length="351" mass="37036">MSLGTGPDEAGRTRPPRLADVAEHAGVSLATASRALRGREGVSPELARHVRSVAEEMGYVANPHASTLAGGVTRVAGLIVYEIGDLYFSEIASGALRVAAGHGWTVQICHTAREPHAELAQIRLLRAHRVGAIVMAGSGYVDRAEEESAHRELLDYQGSGGRVAVIGRHHLRCDAVLPDNRAAGVTIAEYLLALGHRRLAIAAGPAHLTTIHDRLAGIHQALAARGVPPDAVPVVPGAFTREGGRESTARILREHPGTTAIIALNDAMATGVLSVLRERDVPVPRRMSVAGFDDIQVAQDLAPALTTVALPMADMGAAALEMVLRPRSARPRRKSTGHRLMVRNSTGPPPG</sequence>
<dbReference type="SMART" id="SM00354">
    <property type="entry name" value="HTH_LACI"/>
    <property type="match status" value="1"/>
</dbReference>
<dbReference type="InterPro" id="IPR046335">
    <property type="entry name" value="LacI/GalR-like_sensor"/>
</dbReference>
<dbReference type="SUPFAM" id="SSF47413">
    <property type="entry name" value="lambda repressor-like DNA-binding domains"/>
    <property type="match status" value="1"/>
</dbReference>
<evidence type="ECO:0000259" key="5">
    <source>
        <dbReference type="PROSITE" id="PS50932"/>
    </source>
</evidence>
<dbReference type="Gene3D" id="1.10.260.40">
    <property type="entry name" value="lambda repressor-like DNA-binding domains"/>
    <property type="match status" value="1"/>
</dbReference>